<evidence type="ECO:0000313" key="4">
    <source>
        <dbReference type="EMBL" id="KAK2596442.1"/>
    </source>
</evidence>
<dbReference type="Pfam" id="PF25053">
    <property type="entry name" value="DUF7791"/>
    <property type="match status" value="1"/>
</dbReference>
<dbReference type="InterPro" id="IPR056884">
    <property type="entry name" value="NPHP3-like_N"/>
</dbReference>
<dbReference type="InterPro" id="IPR056693">
    <property type="entry name" value="DUF7791"/>
</dbReference>
<evidence type="ECO:0008006" key="6">
    <source>
        <dbReference type="Google" id="ProtNLM"/>
    </source>
</evidence>
<dbReference type="PANTHER" id="PTHR10039:SF5">
    <property type="entry name" value="NACHT DOMAIN-CONTAINING PROTEIN"/>
    <property type="match status" value="1"/>
</dbReference>
<comment type="caution">
    <text evidence="4">The sequence shown here is derived from an EMBL/GenBank/DDBJ whole genome shotgun (WGS) entry which is preliminary data.</text>
</comment>
<dbReference type="Pfam" id="PF24883">
    <property type="entry name" value="NPHP3_N"/>
    <property type="match status" value="1"/>
</dbReference>
<dbReference type="PANTHER" id="PTHR10039">
    <property type="entry name" value="AMELOGENIN"/>
    <property type="match status" value="1"/>
</dbReference>
<protein>
    <recommendedName>
        <fullName evidence="6">NACHT domain-containing protein</fullName>
    </recommendedName>
</protein>
<proteinExistence type="predicted"/>
<evidence type="ECO:0000259" key="2">
    <source>
        <dbReference type="Pfam" id="PF24883"/>
    </source>
</evidence>
<gene>
    <name evidence="4" type="ORF">N8I77_013332</name>
</gene>
<dbReference type="EMBL" id="JAUJFL010000011">
    <property type="protein sequence ID" value="KAK2596442.1"/>
    <property type="molecule type" value="Genomic_DNA"/>
</dbReference>
<dbReference type="AlphaFoldDB" id="A0AAD9S194"/>
<organism evidence="4 5">
    <name type="scientific">Phomopsis amygdali</name>
    <name type="common">Fusicoccum amygdali</name>
    <dbReference type="NCBI Taxonomy" id="1214568"/>
    <lineage>
        <taxon>Eukaryota</taxon>
        <taxon>Fungi</taxon>
        <taxon>Dikarya</taxon>
        <taxon>Ascomycota</taxon>
        <taxon>Pezizomycotina</taxon>
        <taxon>Sordariomycetes</taxon>
        <taxon>Sordariomycetidae</taxon>
        <taxon>Diaporthales</taxon>
        <taxon>Diaporthaceae</taxon>
        <taxon>Diaporthe</taxon>
    </lineage>
</organism>
<dbReference type="InterPro" id="IPR027417">
    <property type="entry name" value="P-loop_NTPase"/>
</dbReference>
<dbReference type="SUPFAM" id="SSF52540">
    <property type="entry name" value="P-loop containing nucleoside triphosphate hydrolases"/>
    <property type="match status" value="1"/>
</dbReference>
<dbReference type="Proteomes" id="UP001265746">
    <property type="component" value="Unassembled WGS sequence"/>
</dbReference>
<evidence type="ECO:0000313" key="5">
    <source>
        <dbReference type="Proteomes" id="UP001265746"/>
    </source>
</evidence>
<accession>A0AAD9S194</accession>
<evidence type="ECO:0000256" key="1">
    <source>
        <dbReference type="ARBA" id="ARBA00022737"/>
    </source>
</evidence>
<reference evidence="4" key="1">
    <citation type="submission" date="2023-06" db="EMBL/GenBank/DDBJ databases">
        <authorList>
            <person name="Noh H."/>
        </authorList>
    </citation>
    <scope>NUCLEOTIDE SEQUENCE</scope>
    <source>
        <strain evidence="4">DUCC20226</strain>
    </source>
</reference>
<keyword evidence="5" id="KW-1185">Reference proteome</keyword>
<evidence type="ECO:0000259" key="3">
    <source>
        <dbReference type="Pfam" id="PF25053"/>
    </source>
</evidence>
<keyword evidence="1" id="KW-0677">Repeat</keyword>
<sequence length="1048" mass="118233">MPSRKDPSNECLKALHDFLSRSLYLIVMVMDPLGAFSLACNVLQIVETSLRVLGKTAECYKNGAPDEVSTIIGNLHTIEDLNHELRDLVPGPSEKTRLSSAELRLVEANQECLKLSGDFIQLLNGLKITKKSVWHSIGVSMKTMWYQDKLAGLEKAISESRANLILAFLLLMHERSSTMHGSNIKATNEAESRIIDTFKKHTSSLEAGLGRLTSCLNELSLDHEDKSVKEFSLVHQAQITQLSGQLAHILEQQRAADQASKSLDVSGANVVAQHRLLQSLQYPQMQERKEEISSAYGNTYEWLLYSDPKEHSEWYSFVSWARTVNNAEGVYWIHGKPGSGKSTLARFIYERLNVYDHLNPWAESSTVLKAAHFFWNPGTTLQKSWTGMLRSLLFQLLDQIPGLCEACVSPSRWRTALSSDAIVNEWTSSELLHGMREFVNSTGAKIFFLIDGLDELEGDEEQREELVNFVLDLATHENVKMCISSRPDNIFQDAFHHCPRLKLENLTYNDIETFVTERFAKERRVQALMRGNPQIMADLVSFIVDTASGVFLWVRLVVHELLRAVRDGATFAELVDKAHEIPGDLDSYFSRFIDSIRPEYRQEASYLFQIVLHDERSFTSLHGLRLLDLVSVGTMKSALHSPVAYNPAPFDPDNTNELQFRLDTITRRINSRCRGLIECYYVTGDVEEAVGLPELSESSEMDHKAPTHIRSTVGFLRACNHHVGLIHRSLRDFLISPKVFQILEEYSQGPFDTRLFLCRARLAQIQSLDYVGDGVHAQMALGLASYVLSAIGTRDLKYSDDSALIASQLRPVVESLGRAQVHRSANQAWYLCSSFLQSQTEFPDFLGVAIDFDLVAYLRKALTAEAINEKRGLSVLNCILLSRFSDYVGSEVFSMGNRFPNIEVLRLALELGADPNECEVEISVWAEFLGYLKDLMSRPGFQDLFGTDDNKKCRHHQGYNQISKGPLPAEAQKAHVEAVRALLEHGAEPELPSSWLTSTLLPLRSEPDLVPVSVVLSEMLDFYSHARQELQECIRLADDRLMQKRATR</sequence>
<name>A0AAD9S194_PHOAM</name>
<dbReference type="Gene3D" id="3.40.50.300">
    <property type="entry name" value="P-loop containing nucleotide triphosphate hydrolases"/>
    <property type="match status" value="1"/>
</dbReference>
<feature type="domain" description="Nephrocystin 3-like N-terminal" evidence="2">
    <location>
        <begin position="316"/>
        <end position="486"/>
    </location>
</feature>
<feature type="domain" description="DUF7791" evidence="3">
    <location>
        <begin position="595"/>
        <end position="773"/>
    </location>
</feature>